<dbReference type="InterPro" id="IPR037185">
    <property type="entry name" value="EmrE-like"/>
</dbReference>
<organism evidence="9 10">
    <name type="scientific">Ruminococcus gauvreauii</name>
    <dbReference type="NCBI Taxonomy" id="438033"/>
    <lineage>
        <taxon>Bacteria</taxon>
        <taxon>Bacillati</taxon>
        <taxon>Bacillota</taxon>
        <taxon>Clostridia</taxon>
        <taxon>Eubacteriales</taxon>
        <taxon>Oscillospiraceae</taxon>
        <taxon>Ruminococcus</taxon>
    </lineage>
</organism>
<dbReference type="EMBL" id="CP102290">
    <property type="protein sequence ID" value="UWP60820.1"/>
    <property type="molecule type" value="Genomic_DNA"/>
</dbReference>
<dbReference type="Pfam" id="PF00892">
    <property type="entry name" value="EamA"/>
    <property type="match status" value="2"/>
</dbReference>
<evidence type="ECO:0000256" key="6">
    <source>
        <dbReference type="ARBA" id="ARBA00023136"/>
    </source>
</evidence>
<evidence type="ECO:0000313" key="9">
    <source>
        <dbReference type="EMBL" id="UWP60820.1"/>
    </source>
</evidence>
<comment type="similarity">
    <text evidence="2">Belongs to the EamA transporter family.</text>
</comment>
<dbReference type="PANTHER" id="PTHR32322">
    <property type="entry name" value="INNER MEMBRANE TRANSPORTER"/>
    <property type="match status" value="1"/>
</dbReference>
<feature type="transmembrane region" description="Helical" evidence="7">
    <location>
        <begin position="165"/>
        <end position="184"/>
    </location>
</feature>
<evidence type="ECO:0000256" key="7">
    <source>
        <dbReference type="SAM" id="Phobius"/>
    </source>
</evidence>
<keyword evidence="4 7" id="KW-0812">Transmembrane</keyword>
<accession>A0ABY5VJP7</accession>
<dbReference type="SUPFAM" id="SSF103481">
    <property type="entry name" value="Multidrug resistance efflux transporter EmrE"/>
    <property type="match status" value="2"/>
</dbReference>
<feature type="transmembrane region" description="Helical" evidence="7">
    <location>
        <begin position="141"/>
        <end position="159"/>
    </location>
</feature>
<proteinExistence type="inferred from homology"/>
<feature type="transmembrane region" description="Helical" evidence="7">
    <location>
        <begin position="233"/>
        <end position="252"/>
    </location>
</feature>
<evidence type="ECO:0000313" key="10">
    <source>
        <dbReference type="Proteomes" id="UP001060164"/>
    </source>
</evidence>
<feature type="transmembrane region" description="Helical" evidence="7">
    <location>
        <begin position="81"/>
        <end position="103"/>
    </location>
</feature>
<keyword evidence="10" id="KW-1185">Reference proteome</keyword>
<feature type="transmembrane region" description="Helical" evidence="7">
    <location>
        <begin position="109"/>
        <end position="129"/>
    </location>
</feature>
<sequence length="312" mass="33390">MKPTQKKFNAGIFFPALLCTLLWGSAFPCVKMGYQLFQISSDATFQKLVFAGWRFSLAGLLVLITARVIGRQNIIPRREQWGGVIVMALLQTGVQYALFYIAMSHTTGTRGSVITGSAVFFSVIGAHFLFKNDKMTKLKGIGCFIGFAGVILINLNGAGTTEAGVHFMGEGLMLLSAICTGLAAPVCKRLTDNGLAPMMITGWQMLLGGFMLLALGYCGGGSLTTITPQGIGLLTYMILLSAAAFSVWSILLKKYSTSSVAVYNFLVPVFGTLLSGIILGEKVVSLRNFASLVLVCAGIYFVNCRPKTAAVK</sequence>
<comment type="subcellular location">
    <subcellularLocation>
        <location evidence="1">Cell membrane</location>
        <topology evidence="1">Multi-pass membrane protein</topology>
    </subcellularLocation>
</comment>
<keyword evidence="6 7" id="KW-0472">Membrane</keyword>
<reference evidence="9" key="1">
    <citation type="journal article" date="2022" name="Cell">
        <title>Design, construction, and in vivo augmentation of a complex gut microbiome.</title>
        <authorList>
            <person name="Cheng A.G."/>
            <person name="Ho P.Y."/>
            <person name="Aranda-Diaz A."/>
            <person name="Jain S."/>
            <person name="Yu F.B."/>
            <person name="Meng X."/>
            <person name="Wang M."/>
            <person name="Iakiviak M."/>
            <person name="Nagashima K."/>
            <person name="Zhao A."/>
            <person name="Murugkar P."/>
            <person name="Patil A."/>
            <person name="Atabakhsh K."/>
            <person name="Weakley A."/>
            <person name="Yan J."/>
            <person name="Brumbaugh A.R."/>
            <person name="Higginbottom S."/>
            <person name="Dimas A."/>
            <person name="Shiver A.L."/>
            <person name="Deutschbauer A."/>
            <person name="Neff N."/>
            <person name="Sonnenburg J.L."/>
            <person name="Huang K.C."/>
            <person name="Fischbach M.A."/>
        </authorList>
    </citation>
    <scope>NUCLEOTIDE SEQUENCE</scope>
    <source>
        <strain evidence="9">DSM 19829</strain>
    </source>
</reference>
<dbReference type="Proteomes" id="UP001060164">
    <property type="component" value="Chromosome"/>
</dbReference>
<evidence type="ECO:0000256" key="4">
    <source>
        <dbReference type="ARBA" id="ARBA00022692"/>
    </source>
</evidence>
<dbReference type="RefSeq" id="WP_028527523.1">
    <property type="nucleotide sequence ID" value="NZ_CABLBR010000003.1"/>
</dbReference>
<feature type="transmembrane region" description="Helical" evidence="7">
    <location>
        <begin position="50"/>
        <end position="69"/>
    </location>
</feature>
<evidence type="ECO:0000259" key="8">
    <source>
        <dbReference type="Pfam" id="PF00892"/>
    </source>
</evidence>
<keyword evidence="5 7" id="KW-1133">Transmembrane helix</keyword>
<protein>
    <submittedName>
        <fullName evidence="9">DMT family transporter</fullName>
    </submittedName>
</protein>
<feature type="transmembrane region" description="Helical" evidence="7">
    <location>
        <begin position="261"/>
        <end position="279"/>
    </location>
</feature>
<evidence type="ECO:0000256" key="1">
    <source>
        <dbReference type="ARBA" id="ARBA00004651"/>
    </source>
</evidence>
<evidence type="ECO:0000256" key="5">
    <source>
        <dbReference type="ARBA" id="ARBA00022989"/>
    </source>
</evidence>
<feature type="domain" description="EamA" evidence="8">
    <location>
        <begin position="168"/>
        <end position="303"/>
    </location>
</feature>
<feature type="domain" description="EamA" evidence="8">
    <location>
        <begin position="16"/>
        <end position="154"/>
    </location>
</feature>
<keyword evidence="3" id="KW-1003">Cell membrane</keyword>
<feature type="transmembrane region" description="Helical" evidence="7">
    <location>
        <begin position="285"/>
        <end position="302"/>
    </location>
</feature>
<evidence type="ECO:0000256" key="2">
    <source>
        <dbReference type="ARBA" id="ARBA00007362"/>
    </source>
</evidence>
<dbReference type="InterPro" id="IPR000620">
    <property type="entry name" value="EamA_dom"/>
</dbReference>
<dbReference type="PANTHER" id="PTHR32322:SF18">
    <property type="entry name" value="S-ADENOSYLMETHIONINE_S-ADENOSYLHOMOCYSTEINE TRANSPORTER"/>
    <property type="match status" value="1"/>
</dbReference>
<dbReference type="InterPro" id="IPR050638">
    <property type="entry name" value="AA-Vitamin_Transporters"/>
</dbReference>
<evidence type="ECO:0000256" key="3">
    <source>
        <dbReference type="ARBA" id="ARBA00022475"/>
    </source>
</evidence>
<gene>
    <name evidence="9" type="ORF">NQ502_07230</name>
</gene>
<name>A0ABY5VJP7_9FIRM</name>